<dbReference type="GO" id="GO:0008233">
    <property type="term" value="F:peptidase activity"/>
    <property type="evidence" value="ECO:0007669"/>
    <property type="project" value="UniProtKB-KW"/>
</dbReference>
<dbReference type="GeneID" id="105179793"/>
<dbReference type="Proteomes" id="UP000504604">
    <property type="component" value="Unplaced"/>
</dbReference>
<dbReference type="InterPro" id="IPR043128">
    <property type="entry name" value="Rev_trsase/Diguanyl_cyclase"/>
</dbReference>
<evidence type="ECO:0000256" key="2">
    <source>
        <dbReference type="ARBA" id="ARBA00022679"/>
    </source>
</evidence>
<dbReference type="RefSeq" id="XP_011101727.1">
    <property type="nucleotide sequence ID" value="XM_011103425.1"/>
</dbReference>
<dbReference type="PANTHER" id="PTHR33064:SF37">
    <property type="entry name" value="RIBONUCLEASE H"/>
    <property type="match status" value="1"/>
</dbReference>
<reference evidence="11" key="1">
    <citation type="submission" date="2025-08" db="UniProtKB">
        <authorList>
            <consortium name="RefSeq"/>
        </authorList>
    </citation>
    <scope>IDENTIFICATION</scope>
</reference>
<gene>
    <name evidence="11" type="primary">LOC105179793</name>
</gene>
<sequence>MAPRPPSQSQDVVIYKNYEIMRRQGAKLRYAVSLLEKDALDWWETVPGSRNRPPTLMWNDFLKEFADKYTPPVYRNREIVEFLELKQNELSVAEYELQFVRLSQYGPEEVSTNELRRDRFERGLRLEIREKIAIKSPSYGVLLEAALRAEETSIERSSTEAKRKKLTGNLNPTVGQSGAFSFRGSRPQRANTVVRSCPMVVEGVTLYANLVVIDLREFDIILEMDWLASNHSLVDCQAKEVMDEINGQMKTVIVGERRVIPKCLISAVTAFNLIKEGCEAYLASVHDTMKIEENSIPKTAFRTRYGHYEFVIMPFGLTNAPAAFMDLMNKTLQPFLDQFVIVFIDDILIYSSSPEEHEQHLRTILQILREKQLYGKFTKCEFWMEKIAFLGHVVSKEGVQPDPAKVKAILEWVPPKNVSEIRSFLGLAGYYRRFVKDFSIITKPLTNLLKKNAPFNWNDKCA</sequence>
<evidence type="ECO:0000256" key="3">
    <source>
        <dbReference type="ARBA" id="ARBA00022695"/>
    </source>
</evidence>
<keyword evidence="6" id="KW-0378">Hydrolase</keyword>
<dbReference type="GO" id="GO:0004519">
    <property type="term" value="F:endonuclease activity"/>
    <property type="evidence" value="ECO:0007669"/>
    <property type="project" value="UniProtKB-KW"/>
</dbReference>
<dbReference type="Pfam" id="PF03732">
    <property type="entry name" value="Retrotrans_gag"/>
    <property type="match status" value="1"/>
</dbReference>
<dbReference type="Pfam" id="PF00078">
    <property type="entry name" value="RVT_1"/>
    <property type="match status" value="1"/>
</dbReference>
<evidence type="ECO:0000259" key="9">
    <source>
        <dbReference type="Pfam" id="PF03732"/>
    </source>
</evidence>
<keyword evidence="10" id="KW-1185">Reference proteome</keyword>
<dbReference type="FunFam" id="3.30.70.270:FF:000020">
    <property type="entry name" value="Transposon Tf2-6 polyprotein-like Protein"/>
    <property type="match status" value="1"/>
</dbReference>
<keyword evidence="2" id="KW-0808">Transferase</keyword>
<dbReference type="InterPro" id="IPR005162">
    <property type="entry name" value="Retrotrans_gag_dom"/>
</dbReference>
<dbReference type="InterPro" id="IPR000477">
    <property type="entry name" value="RT_dom"/>
</dbReference>
<evidence type="ECO:0000256" key="4">
    <source>
        <dbReference type="ARBA" id="ARBA00022722"/>
    </source>
</evidence>
<keyword evidence="5" id="KW-0255">Endonuclease</keyword>
<dbReference type="InterPro" id="IPR051320">
    <property type="entry name" value="Viral_Replic_Matur_Polypro"/>
</dbReference>
<name>A0A6I9UIT7_SESIN</name>
<evidence type="ECO:0000256" key="1">
    <source>
        <dbReference type="ARBA" id="ARBA00022670"/>
    </source>
</evidence>
<dbReference type="CDD" id="cd01647">
    <property type="entry name" value="RT_LTR"/>
    <property type="match status" value="1"/>
</dbReference>
<dbReference type="InterPro" id="IPR043502">
    <property type="entry name" value="DNA/RNA_pol_sf"/>
</dbReference>
<organism evidence="10 11">
    <name type="scientific">Sesamum indicum</name>
    <name type="common">Oriental sesame</name>
    <name type="synonym">Sesamum orientale</name>
    <dbReference type="NCBI Taxonomy" id="4182"/>
    <lineage>
        <taxon>Eukaryota</taxon>
        <taxon>Viridiplantae</taxon>
        <taxon>Streptophyta</taxon>
        <taxon>Embryophyta</taxon>
        <taxon>Tracheophyta</taxon>
        <taxon>Spermatophyta</taxon>
        <taxon>Magnoliopsida</taxon>
        <taxon>eudicotyledons</taxon>
        <taxon>Gunneridae</taxon>
        <taxon>Pentapetalae</taxon>
        <taxon>asterids</taxon>
        <taxon>lamiids</taxon>
        <taxon>Lamiales</taxon>
        <taxon>Pedaliaceae</taxon>
        <taxon>Sesamum</taxon>
    </lineage>
</organism>
<dbReference type="PANTHER" id="PTHR33064">
    <property type="entry name" value="POL PROTEIN"/>
    <property type="match status" value="1"/>
</dbReference>
<proteinExistence type="predicted"/>
<dbReference type="OrthoDB" id="415724at2759"/>
<evidence type="ECO:0000256" key="6">
    <source>
        <dbReference type="ARBA" id="ARBA00022801"/>
    </source>
</evidence>
<dbReference type="Gene3D" id="3.30.70.270">
    <property type="match status" value="2"/>
</dbReference>
<keyword evidence="4" id="KW-0540">Nuclease</keyword>
<evidence type="ECO:0000256" key="7">
    <source>
        <dbReference type="ARBA" id="ARBA00022918"/>
    </source>
</evidence>
<dbReference type="GO" id="GO:0006508">
    <property type="term" value="P:proteolysis"/>
    <property type="evidence" value="ECO:0007669"/>
    <property type="project" value="UniProtKB-KW"/>
</dbReference>
<accession>A0A6I9UIT7</accession>
<evidence type="ECO:0000256" key="5">
    <source>
        <dbReference type="ARBA" id="ARBA00022759"/>
    </source>
</evidence>
<dbReference type="Gene3D" id="3.10.10.10">
    <property type="entry name" value="HIV Type 1 Reverse Transcriptase, subunit A, domain 1"/>
    <property type="match status" value="1"/>
</dbReference>
<dbReference type="FunFam" id="3.10.10.10:FF:000007">
    <property type="entry name" value="Retrovirus-related Pol polyprotein from transposon 17.6-like Protein"/>
    <property type="match status" value="1"/>
</dbReference>
<protein>
    <submittedName>
        <fullName evidence="11">Uncharacterized protein LOC105179793</fullName>
    </submittedName>
</protein>
<dbReference type="AlphaFoldDB" id="A0A6I9UIT7"/>
<dbReference type="InParanoid" id="A0A6I9UIT7"/>
<feature type="domain" description="Retrotransposon gag" evidence="9">
    <location>
        <begin position="30"/>
        <end position="125"/>
    </location>
</feature>
<keyword evidence="7" id="KW-0695">RNA-directed DNA polymerase</keyword>
<evidence type="ECO:0000259" key="8">
    <source>
        <dbReference type="Pfam" id="PF00078"/>
    </source>
</evidence>
<dbReference type="SUPFAM" id="SSF56672">
    <property type="entry name" value="DNA/RNA polymerases"/>
    <property type="match status" value="1"/>
</dbReference>
<evidence type="ECO:0000313" key="11">
    <source>
        <dbReference type="RefSeq" id="XP_011101727.1"/>
    </source>
</evidence>
<dbReference type="Pfam" id="PF08284">
    <property type="entry name" value="RVP_2"/>
    <property type="match status" value="1"/>
</dbReference>
<dbReference type="KEGG" id="sind:105179793"/>
<keyword evidence="1" id="KW-0645">Protease</keyword>
<feature type="domain" description="Reverse transcriptase" evidence="8">
    <location>
        <begin position="284"/>
        <end position="393"/>
    </location>
</feature>
<dbReference type="FunFam" id="3.30.70.270:FF:000003">
    <property type="entry name" value="Transposon Ty3-G Gag-Pol polyprotein"/>
    <property type="match status" value="1"/>
</dbReference>
<evidence type="ECO:0000313" key="10">
    <source>
        <dbReference type="Proteomes" id="UP000504604"/>
    </source>
</evidence>
<dbReference type="GO" id="GO:0003964">
    <property type="term" value="F:RNA-directed DNA polymerase activity"/>
    <property type="evidence" value="ECO:0007669"/>
    <property type="project" value="UniProtKB-KW"/>
</dbReference>
<keyword evidence="3" id="KW-0548">Nucleotidyltransferase</keyword>
<dbReference type="InterPro" id="IPR021109">
    <property type="entry name" value="Peptidase_aspartic_dom_sf"/>
</dbReference>
<dbReference type="Gene3D" id="2.40.70.10">
    <property type="entry name" value="Acid Proteases"/>
    <property type="match status" value="1"/>
</dbReference>